<dbReference type="EMBL" id="AUZY01001408">
    <property type="protein sequence ID" value="EQD74951.1"/>
    <property type="molecule type" value="Genomic_DNA"/>
</dbReference>
<name>T1BQ37_9ZZZZ</name>
<dbReference type="SUPFAM" id="SSF53098">
    <property type="entry name" value="Ribonuclease H-like"/>
    <property type="match status" value="1"/>
</dbReference>
<dbReference type="InterPro" id="IPR036397">
    <property type="entry name" value="RNaseH_sf"/>
</dbReference>
<proteinExistence type="predicted"/>
<comment type="caution">
    <text evidence="1">The sequence shown here is derived from an EMBL/GenBank/DDBJ whole genome shotgun (WGS) entry which is preliminary data.</text>
</comment>
<feature type="non-terminal residue" evidence="1">
    <location>
        <position position="1"/>
    </location>
</feature>
<protein>
    <submittedName>
        <fullName evidence="1">Integrase catalytic region</fullName>
    </submittedName>
</protein>
<dbReference type="Gene3D" id="3.30.420.10">
    <property type="entry name" value="Ribonuclease H-like superfamily/Ribonuclease H"/>
    <property type="match status" value="1"/>
</dbReference>
<dbReference type="InterPro" id="IPR012337">
    <property type="entry name" value="RNaseH-like_sf"/>
</dbReference>
<gene>
    <name evidence="1" type="ORF">B1B_02383</name>
</gene>
<accession>T1BQ37</accession>
<sequence length="230" mass="26245">REQMALRARSGTRPGTLLKHQIPIRTFSEWNEVQPGLVEIDLVGHEGGSSGGDSCQTLDVTEVASGWTEAQAVLNQAEVWVFEALKDIRARLPFVLRGVDSDNGSEFINHHLLRYCEHERITFTRGRAVGYARYEGAGQLTLLNRLYGRLRLYTNYFQHVMKLTSKERHGAMVKKTYDRAPTPYQRLLRAPTIPAEARQRLRVEYDPLNPAALKRAIDTLQRLLHLLEIV</sequence>
<evidence type="ECO:0000313" key="1">
    <source>
        <dbReference type="EMBL" id="EQD74951.1"/>
    </source>
</evidence>
<reference evidence="1" key="1">
    <citation type="submission" date="2013-08" db="EMBL/GenBank/DDBJ databases">
        <authorList>
            <person name="Mendez C."/>
            <person name="Richter M."/>
            <person name="Ferrer M."/>
            <person name="Sanchez J."/>
        </authorList>
    </citation>
    <scope>NUCLEOTIDE SEQUENCE</scope>
</reference>
<reference evidence="1" key="2">
    <citation type="journal article" date="2014" name="ISME J.">
        <title>Microbial stratification in low pH oxic and suboxic macroscopic growths along an acid mine drainage.</title>
        <authorList>
            <person name="Mendez-Garcia C."/>
            <person name="Mesa V."/>
            <person name="Sprenger R.R."/>
            <person name="Richter M."/>
            <person name="Diez M.S."/>
            <person name="Solano J."/>
            <person name="Bargiela R."/>
            <person name="Golyshina O.V."/>
            <person name="Manteca A."/>
            <person name="Ramos J.L."/>
            <person name="Gallego J.R."/>
            <person name="Llorente I."/>
            <person name="Martins Dos Santos V.A."/>
            <person name="Jensen O.N."/>
            <person name="Pelaez A.I."/>
            <person name="Sanchez J."/>
            <person name="Ferrer M."/>
        </authorList>
    </citation>
    <scope>NUCLEOTIDE SEQUENCE</scope>
</reference>
<organism evidence="1">
    <name type="scientific">mine drainage metagenome</name>
    <dbReference type="NCBI Taxonomy" id="410659"/>
    <lineage>
        <taxon>unclassified sequences</taxon>
        <taxon>metagenomes</taxon>
        <taxon>ecological metagenomes</taxon>
    </lineage>
</organism>
<dbReference type="GO" id="GO:0003676">
    <property type="term" value="F:nucleic acid binding"/>
    <property type="evidence" value="ECO:0007669"/>
    <property type="project" value="InterPro"/>
</dbReference>
<dbReference type="AlphaFoldDB" id="T1BQ37"/>